<dbReference type="PANTHER" id="PTHR33254:SF4">
    <property type="entry name" value="4-HYDROXY-4-METHYL-2-OXOGLUTARATE ALDOLASE 3-RELATED"/>
    <property type="match status" value="1"/>
</dbReference>
<dbReference type="AlphaFoldDB" id="A0A7C9PMV1"/>
<name>A0A7C9PMV1_9MICO</name>
<evidence type="ECO:0000256" key="11">
    <source>
        <dbReference type="ARBA" id="ARBA00032305"/>
    </source>
</evidence>
<comment type="catalytic activity">
    <reaction evidence="12">
        <text>oxaloacetate + H(+) = pyruvate + CO2</text>
        <dbReference type="Rhea" id="RHEA:15641"/>
        <dbReference type="ChEBI" id="CHEBI:15361"/>
        <dbReference type="ChEBI" id="CHEBI:15378"/>
        <dbReference type="ChEBI" id="CHEBI:16452"/>
        <dbReference type="ChEBI" id="CHEBI:16526"/>
        <dbReference type="EC" id="4.1.1.112"/>
    </reaction>
</comment>
<dbReference type="GO" id="GO:0008948">
    <property type="term" value="F:oxaloacetate decarboxylase activity"/>
    <property type="evidence" value="ECO:0007669"/>
    <property type="project" value="UniProtKB-EC"/>
</dbReference>
<evidence type="ECO:0000256" key="4">
    <source>
        <dbReference type="ARBA" id="ARBA00011233"/>
    </source>
</evidence>
<dbReference type="Proteomes" id="UP000479756">
    <property type="component" value="Unassembled WGS sequence"/>
</dbReference>
<dbReference type="GO" id="GO:0046872">
    <property type="term" value="F:metal ion binding"/>
    <property type="evidence" value="ECO:0007669"/>
    <property type="project" value="UniProtKB-KW"/>
</dbReference>
<organism evidence="14 15">
    <name type="scientific">Galbitalea soli</name>
    <dbReference type="NCBI Taxonomy" id="1268042"/>
    <lineage>
        <taxon>Bacteria</taxon>
        <taxon>Bacillati</taxon>
        <taxon>Actinomycetota</taxon>
        <taxon>Actinomycetes</taxon>
        <taxon>Micrococcales</taxon>
        <taxon>Microbacteriaceae</taxon>
        <taxon>Galbitalea</taxon>
    </lineage>
</organism>
<accession>A0A7C9PMV1</accession>
<dbReference type="EC" id="4.1.3.17" evidence="5"/>
<comment type="catalytic activity">
    <reaction evidence="1">
        <text>4-hydroxy-4-methyl-2-oxoglutarate = 2 pyruvate</text>
        <dbReference type="Rhea" id="RHEA:22748"/>
        <dbReference type="ChEBI" id="CHEBI:15361"/>
        <dbReference type="ChEBI" id="CHEBI:58276"/>
        <dbReference type="EC" id="4.1.3.17"/>
    </reaction>
</comment>
<evidence type="ECO:0000313" key="15">
    <source>
        <dbReference type="Proteomes" id="UP000479756"/>
    </source>
</evidence>
<protein>
    <recommendedName>
        <fullName evidence="7">Putative 4-hydroxy-4-methyl-2-oxoglutarate aldolase</fullName>
        <ecNumber evidence="6">4.1.1.112</ecNumber>
        <ecNumber evidence="5">4.1.3.17</ecNumber>
    </recommendedName>
    <alternativeName>
        <fullName evidence="11">Oxaloacetate decarboxylase</fullName>
    </alternativeName>
    <alternativeName>
        <fullName evidence="9">Regulator of ribonuclease activity homolog</fullName>
    </alternativeName>
    <alternativeName>
        <fullName evidence="10">RraA-like protein</fullName>
    </alternativeName>
</protein>
<gene>
    <name evidence="14" type="ORF">G3T37_07220</name>
</gene>
<evidence type="ECO:0000256" key="5">
    <source>
        <dbReference type="ARBA" id="ARBA00012213"/>
    </source>
</evidence>
<proteinExistence type="inferred from homology"/>
<evidence type="ECO:0000256" key="9">
    <source>
        <dbReference type="ARBA" id="ARBA00029596"/>
    </source>
</evidence>
<dbReference type="RefSeq" id="WP_163472829.1">
    <property type="nucleotide sequence ID" value="NZ_JAAGWZ010000002.1"/>
</dbReference>
<dbReference type="Pfam" id="PF03737">
    <property type="entry name" value="RraA-like"/>
    <property type="match status" value="1"/>
</dbReference>
<evidence type="ECO:0000256" key="10">
    <source>
        <dbReference type="ARBA" id="ARBA00030169"/>
    </source>
</evidence>
<dbReference type="Gene3D" id="3.50.30.40">
    <property type="entry name" value="Ribonuclease E inhibitor RraA/RraA-like"/>
    <property type="match status" value="1"/>
</dbReference>
<dbReference type="EC" id="4.1.1.112" evidence="6"/>
<reference evidence="14 15" key="1">
    <citation type="journal article" date="2014" name="Int. J. Syst. Evol. Microbiol.">
        <title>Description of Galbitalea soli gen. nov., sp. nov., and Frondihabitans sucicola sp. nov.</title>
        <authorList>
            <person name="Kim S.J."/>
            <person name="Lim J.M."/>
            <person name="Ahn J.H."/>
            <person name="Weon H.Y."/>
            <person name="Hamada M."/>
            <person name="Suzuki K."/>
            <person name="Ahn T.Y."/>
            <person name="Kwon S.W."/>
        </authorList>
    </citation>
    <scope>NUCLEOTIDE SEQUENCE [LARGE SCALE GENOMIC DNA]</scope>
    <source>
        <strain evidence="14 15">NBRC 108727</strain>
    </source>
</reference>
<comment type="caution">
    <text evidence="14">The sequence shown here is derived from an EMBL/GenBank/DDBJ whole genome shotgun (WGS) entry which is preliminary data.</text>
</comment>
<sequence length="229" mass="23525">MSDAAPTLSTATVIDAVVRLGLPPSGVPAGVRSVARGSIAIGPAAPVTHLGSVDVFLEVIADAAPGSVLVVDNGGRGDEACVGDLITLEAKLAGLAGIVIWGLHRDTAQLIDIGLPVFSLGSFPRGPIRTPPAAPPMRSATVAGTTVRPGDHVVADDDGVVFVPAESWERVSETALAILQTEQAQATRMTGGRSLREQVGFADYLAIRAEQPGYSLRDHLRARGGAVET</sequence>
<evidence type="ECO:0000256" key="12">
    <source>
        <dbReference type="ARBA" id="ARBA00047973"/>
    </source>
</evidence>
<keyword evidence="13" id="KW-0460">Magnesium</keyword>
<comment type="function">
    <text evidence="8">Catalyzes the aldol cleavage of 4-hydroxy-4-methyl-2-oxoglutarate (HMG) into 2 molecules of pyruvate. Also contains a secondary oxaloacetate (OAA) decarboxylase activity due to the common pyruvate enolate transition state formed following C-C bond cleavage in the retro-aldol and decarboxylation reactions.</text>
</comment>
<evidence type="ECO:0000256" key="1">
    <source>
        <dbReference type="ARBA" id="ARBA00001342"/>
    </source>
</evidence>
<dbReference type="CDD" id="cd16841">
    <property type="entry name" value="RraA_family"/>
    <property type="match status" value="1"/>
</dbReference>
<dbReference type="PANTHER" id="PTHR33254">
    <property type="entry name" value="4-HYDROXY-4-METHYL-2-OXOGLUTARATE ALDOLASE 3-RELATED"/>
    <property type="match status" value="1"/>
</dbReference>
<feature type="binding site" evidence="13">
    <location>
        <position position="105"/>
    </location>
    <ligand>
        <name>substrate</name>
    </ligand>
</feature>
<evidence type="ECO:0000256" key="6">
    <source>
        <dbReference type="ARBA" id="ARBA00012947"/>
    </source>
</evidence>
<dbReference type="InterPro" id="IPR005493">
    <property type="entry name" value="RraA/RraA-like"/>
</dbReference>
<dbReference type="GO" id="GO:0047443">
    <property type="term" value="F:4-hydroxy-4-methyl-2-oxoglutarate aldolase activity"/>
    <property type="evidence" value="ECO:0007669"/>
    <property type="project" value="UniProtKB-EC"/>
</dbReference>
<comment type="similarity">
    <text evidence="3">Belongs to the class II aldolase/RraA-like family.</text>
</comment>
<evidence type="ECO:0000256" key="2">
    <source>
        <dbReference type="ARBA" id="ARBA00001968"/>
    </source>
</evidence>
<evidence type="ECO:0000256" key="13">
    <source>
        <dbReference type="PIRSR" id="PIRSR605493-1"/>
    </source>
</evidence>
<keyword evidence="15" id="KW-1185">Reference proteome</keyword>
<comment type="cofactor">
    <cofactor evidence="13">
        <name>Mg(2+)</name>
        <dbReference type="ChEBI" id="CHEBI:18420"/>
    </cofactor>
</comment>
<feature type="binding site" evidence="13">
    <location>
        <position position="106"/>
    </location>
    <ligand>
        <name>Mg(2+)</name>
        <dbReference type="ChEBI" id="CHEBI:18420"/>
    </ligand>
</feature>
<comment type="cofactor">
    <cofactor evidence="2">
        <name>a divalent metal cation</name>
        <dbReference type="ChEBI" id="CHEBI:60240"/>
    </cofactor>
</comment>
<evidence type="ECO:0000313" key="14">
    <source>
        <dbReference type="EMBL" id="NEM91145.1"/>
    </source>
</evidence>
<comment type="subunit">
    <text evidence="4">Homotrimer.</text>
</comment>
<evidence type="ECO:0000256" key="3">
    <source>
        <dbReference type="ARBA" id="ARBA00008621"/>
    </source>
</evidence>
<evidence type="ECO:0000256" key="8">
    <source>
        <dbReference type="ARBA" id="ARBA00025046"/>
    </source>
</evidence>
<feature type="binding site" evidence="13">
    <location>
        <begin position="83"/>
        <end position="86"/>
    </location>
    <ligand>
        <name>substrate</name>
    </ligand>
</feature>
<keyword evidence="13" id="KW-0479">Metal-binding</keyword>
<evidence type="ECO:0000256" key="7">
    <source>
        <dbReference type="ARBA" id="ARBA00016549"/>
    </source>
</evidence>
<dbReference type="EMBL" id="JAAGWZ010000002">
    <property type="protein sequence ID" value="NEM91145.1"/>
    <property type="molecule type" value="Genomic_DNA"/>
</dbReference>
<dbReference type="SUPFAM" id="SSF89562">
    <property type="entry name" value="RraA-like"/>
    <property type="match status" value="1"/>
</dbReference>
<dbReference type="InterPro" id="IPR036704">
    <property type="entry name" value="RraA/RraA-like_sf"/>
</dbReference>